<evidence type="ECO:0000256" key="1">
    <source>
        <dbReference type="SAM" id="MobiDB-lite"/>
    </source>
</evidence>
<evidence type="ECO:0000259" key="2">
    <source>
        <dbReference type="Pfam" id="PF05872"/>
    </source>
</evidence>
<dbReference type="PANTHER" id="PTHR30121">
    <property type="entry name" value="UNCHARACTERIZED PROTEIN YJGR-RELATED"/>
    <property type="match status" value="1"/>
</dbReference>
<reference evidence="3" key="1">
    <citation type="submission" date="2020-11" db="EMBL/GenBank/DDBJ databases">
        <title>Nocardioides sp. CBS4Y-1, whole genome shotgun sequence.</title>
        <authorList>
            <person name="Tuo L."/>
        </authorList>
    </citation>
    <scope>NUCLEOTIDE SEQUENCE</scope>
    <source>
        <strain evidence="3">CBS4Y-1</strain>
    </source>
</reference>
<gene>
    <name evidence="3" type="ORF">ISG29_18205</name>
</gene>
<dbReference type="Pfam" id="PF05872">
    <property type="entry name" value="HerA_C"/>
    <property type="match status" value="1"/>
</dbReference>
<dbReference type="InterPro" id="IPR051162">
    <property type="entry name" value="T4SS_component"/>
</dbReference>
<dbReference type="SUPFAM" id="SSF52540">
    <property type="entry name" value="P-loop containing nucleoside triphosphate hydrolases"/>
    <property type="match status" value="1"/>
</dbReference>
<dbReference type="RefSeq" id="WP_194504876.1">
    <property type="nucleotide sequence ID" value="NZ_JADIVZ010000013.1"/>
</dbReference>
<feature type="domain" description="Helicase HerA-like C-terminal" evidence="2">
    <location>
        <begin position="44"/>
        <end position="518"/>
    </location>
</feature>
<accession>A0A930V4D2</accession>
<feature type="compositionally biased region" description="Polar residues" evidence="1">
    <location>
        <begin position="475"/>
        <end position="489"/>
    </location>
</feature>
<keyword evidence="4" id="KW-1185">Reference proteome</keyword>
<sequence length="520" mass="54947">MTDAAGAQQRADDLVEQARAGYVVAGAAMELGALMLDADTVVADAPVRAPIGMLNRHALVTGATGTGKTKTLQQMAEQLSTAGVPVFAADMKGDLSGLLAPGAESEKVRARAQQIGQDWQPTGYPVELYALGGRGIGLPVRATVTSFGPLLLSKVLGLNRTQESSLGLVFHYADSAGLPLLDLSDLRAVLTHLLSDDGKAALKGLGGLSSATAGVILRSLITLEDQGADEFFGEPELDTADLLRRADDGRGVVSLLELPGVQDRPALFSTFLMWLLADLYGDLPEVGDADLPSLVFFFDEAHLLFADASDAFLDQVAQTVRLIRSKGVGIVFVTQNPTDLPDEVLGQLGSRIQHAMRAHTPADAKALKATVNTFPYSGYDDLGRVLTGLGIGEAVVTMMDDRGAPTPVAWTKLRAPQSLMAPATPDAMRAVVAASPRNAVYTEVIDRESAREKLAAKVEQGAATQEAERHVPAQKPSSQAPPKQEQSTVEKVVGSKVFQDAARTAAREIVRGIFGAARRR</sequence>
<name>A0A930V4D2_9ACTN</name>
<evidence type="ECO:0000313" key="3">
    <source>
        <dbReference type="EMBL" id="MBF4163621.1"/>
    </source>
</evidence>
<dbReference type="Proteomes" id="UP000656804">
    <property type="component" value="Unassembled WGS sequence"/>
</dbReference>
<dbReference type="EMBL" id="JADIVZ010000013">
    <property type="protein sequence ID" value="MBF4163621.1"/>
    <property type="molecule type" value="Genomic_DNA"/>
</dbReference>
<organism evidence="3 4">
    <name type="scientific">Nocardioides acrostichi</name>
    <dbReference type="NCBI Taxonomy" id="2784339"/>
    <lineage>
        <taxon>Bacteria</taxon>
        <taxon>Bacillati</taxon>
        <taxon>Actinomycetota</taxon>
        <taxon>Actinomycetes</taxon>
        <taxon>Propionibacteriales</taxon>
        <taxon>Nocardioidaceae</taxon>
        <taxon>Nocardioides</taxon>
    </lineage>
</organism>
<dbReference type="PANTHER" id="PTHR30121:SF6">
    <property type="entry name" value="SLR6007 PROTEIN"/>
    <property type="match status" value="1"/>
</dbReference>
<dbReference type="InterPro" id="IPR033186">
    <property type="entry name" value="HerA_C"/>
</dbReference>
<evidence type="ECO:0000313" key="4">
    <source>
        <dbReference type="Proteomes" id="UP000656804"/>
    </source>
</evidence>
<feature type="region of interest" description="Disordered" evidence="1">
    <location>
        <begin position="455"/>
        <end position="491"/>
    </location>
</feature>
<dbReference type="InterPro" id="IPR027417">
    <property type="entry name" value="P-loop_NTPase"/>
</dbReference>
<protein>
    <submittedName>
        <fullName evidence="3">DUF853 family protein</fullName>
    </submittedName>
</protein>
<proteinExistence type="predicted"/>
<dbReference type="AlphaFoldDB" id="A0A930V4D2"/>
<dbReference type="Gene3D" id="3.40.50.300">
    <property type="entry name" value="P-loop containing nucleotide triphosphate hydrolases"/>
    <property type="match status" value="2"/>
</dbReference>
<comment type="caution">
    <text evidence="3">The sequence shown here is derived from an EMBL/GenBank/DDBJ whole genome shotgun (WGS) entry which is preliminary data.</text>
</comment>